<dbReference type="RefSeq" id="WP_249317071.1">
    <property type="nucleotide sequence ID" value="NZ_JACRSR010000004.1"/>
</dbReference>
<evidence type="ECO:0008006" key="3">
    <source>
        <dbReference type="Google" id="ProtNLM"/>
    </source>
</evidence>
<evidence type="ECO:0000313" key="2">
    <source>
        <dbReference type="Proteomes" id="UP000623172"/>
    </source>
</evidence>
<evidence type="ECO:0000313" key="1">
    <source>
        <dbReference type="EMBL" id="MBC8532054.1"/>
    </source>
</evidence>
<protein>
    <recommendedName>
        <fullName evidence="3">Lipoprotein</fullName>
    </recommendedName>
</protein>
<dbReference type="AlphaFoldDB" id="A0A926HPV4"/>
<proteinExistence type="predicted"/>
<reference evidence="1" key="1">
    <citation type="submission" date="2020-08" db="EMBL/GenBank/DDBJ databases">
        <title>Genome public.</title>
        <authorList>
            <person name="Liu C."/>
            <person name="Sun Q."/>
        </authorList>
    </citation>
    <scope>NUCLEOTIDE SEQUENCE</scope>
    <source>
        <strain evidence="1">NSJ-53</strain>
    </source>
</reference>
<sequence length="189" mass="20404">MKRSLPSLLLVGILILGLAGCGPKGYTVKTEAASREGSPLLGALLQDDQVRAIRVNAKNSEGNKVILSYQVYENGKAKSVLDKQAAVVQYDKGIDGEIAIKFRPRRSQKELEMVFILTNGGSYTTSTYAVPVSFAKGEILARSIEEETVLTPNSPEAIFCWSRNGQTDGTLTEQAESADLAVLVKLTIL</sequence>
<dbReference type="EMBL" id="JACRSR010000004">
    <property type="protein sequence ID" value="MBC8532054.1"/>
    <property type="molecule type" value="Genomic_DNA"/>
</dbReference>
<accession>A0A926HPV4</accession>
<gene>
    <name evidence="1" type="ORF">H8696_09365</name>
</gene>
<comment type="caution">
    <text evidence="1">The sequence shown here is derived from an EMBL/GenBank/DDBJ whole genome shotgun (WGS) entry which is preliminary data.</text>
</comment>
<keyword evidence="2" id="KW-1185">Reference proteome</keyword>
<name>A0A926HPV4_9FIRM</name>
<organism evidence="1 2">
    <name type="scientific">Gehongia tenuis</name>
    <dbReference type="NCBI Taxonomy" id="2763655"/>
    <lineage>
        <taxon>Bacteria</taxon>
        <taxon>Bacillati</taxon>
        <taxon>Bacillota</taxon>
        <taxon>Clostridia</taxon>
        <taxon>Christensenellales</taxon>
        <taxon>Christensenellaceae</taxon>
        <taxon>Gehongia</taxon>
    </lineage>
</organism>
<dbReference type="Proteomes" id="UP000623172">
    <property type="component" value="Unassembled WGS sequence"/>
</dbReference>
<dbReference type="PROSITE" id="PS51257">
    <property type="entry name" value="PROKAR_LIPOPROTEIN"/>
    <property type="match status" value="1"/>
</dbReference>